<dbReference type="FunFam" id="3.30.300.30:FF:000010">
    <property type="entry name" value="Enterobactin synthetase component F"/>
    <property type="match status" value="1"/>
</dbReference>
<evidence type="ECO:0000313" key="7">
    <source>
        <dbReference type="EMBL" id="NUT84673.1"/>
    </source>
</evidence>
<dbReference type="SUPFAM" id="SSF47336">
    <property type="entry name" value="ACP-like"/>
    <property type="match status" value="1"/>
</dbReference>
<dbReference type="InterPro" id="IPR009081">
    <property type="entry name" value="PP-bd_ACP"/>
</dbReference>
<dbReference type="Pfam" id="PF13193">
    <property type="entry name" value="AMP-binding_C"/>
    <property type="match status" value="1"/>
</dbReference>
<dbReference type="FunFam" id="1.10.1200.10:FF:000005">
    <property type="entry name" value="Nonribosomal peptide synthetase 1"/>
    <property type="match status" value="1"/>
</dbReference>
<dbReference type="EMBL" id="JABFMS010000110">
    <property type="protein sequence ID" value="NUT84673.1"/>
    <property type="molecule type" value="Genomic_DNA"/>
</dbReference>
<dbReference type="GO" id="GO:0043041">
    <property type="term" value="P:amino acid activation for nonribosomal peptide biosynthetic process"/>
    <property type="evidence" value="ECO:0007669"/>
    <property type="project" value="TreeGrafter"/>
</dbReference>
<dbReference type="SUPFAM" id="SSF56801">
    <property type="entry name" value="Acetyl-CoA synthetase-like"/>
    <property type="match status" value="1"/>
</dbReference>
<dbReference type="Pfam" id="PF00550">
    <property type="entry name" value="PP-binding"/>
    <property type="match status" value="1"/>
</dbReference>
<sequence>SAELYLSGAGITRGYLGRAAMTAEKYVPNPFSTTGERLYRTGDLSRYRADGVLEYLGRIDHQVKIRGFRIELGEIEARLLQQPLVRDVAVLAQDAPGGQQLVAYMVAPGLQIDESNLRAQLKAGLKEHLPDYMIPAHLVFLEQLPLTPNGKLDRKALPAVETGLSQSGYEAPVSELEQQIAGIWQEVLEVEQVGRNDHFFERGGHSLLATQAVSRLRKLTGYPLSLRDLFNHPQLKALAVLMAGTADGPVRAGDSHEVRLKAHGPRRSAPLSLVQRRLWIAEQLSGGTSAYGMPMALRLCGELSVAHLMSSFADVARRHDVLRTAYVQDEEGDPLALIADEVQLDFPVIDLSGLSLSAQQEQVAQATLENARIPIDLEQAPLLRGRILRLGPTEHVLLYAMHHIISDGWSMGLLINELVQGYEASLKGEPMPLPPLEVQYHDFALWQQALEQQGVLARQAEYWKHRLGGYEGRLDLPLSSPRGQTASYDGDALQFQLSTGLSEALRRLASEAGVTLYSTLLASFQVLLHRLCDAQDLVVGADVAGREQPELERLIGFFVNVLPLRSRFDAAATFSRFLGQTQDNLLGALEHQDLPFDQIVDASGVPRHKGMNPLLQVLFVMNNVPVRTRSMTGLSVELLPALETHSKFDMALFVDEEEGQLRGNWQFATTLFGHERIQHLIQAWTALLEQIVADQDIQLGAISMPVDNRAAAVTPATVPGPKADKLGKFLKRSVTPLAKPRAARVRESLVAAPQRFPLMLEPGEPHLDVIDWIHQNRPLIEQKLAEHAGILFRGFELDGIQGFEAFAEAVQPGLYGQYGDLPKKEGGKNTYRSTPYPERKMILFHNESSHQDRWPRKQMFYCEQAAPVGGATPVVDCRLMYERLPADLREKLEDKGLLYVRTFTAKLDVSWQHFFKTEDRLEVEARCRAGGIQWRWLDNDELQTRTPGPAIITHPITGEKSFFNQVQLHHIHWLDPDVREDLLSMFGLERMPRHVYYGDGTPIEDEVMARIGELYEACAVRFDWQKGDVILLDNMLVAHARDPFEGPRKIVVAMGDMYDRSALDNPASAGHAIQGRRNLEETGA</sequence>
<evidence type="ECO:0000313" key="8">
    <source>
        <dbReference type="Proteomes" id="UP000562723"/>
    </source>
</evidence>
<evidence type="ECO:0000256" key="4">
    <source>
        <dbReference type="ARBA" id="ARBA00022553"/>
    </source>
</evidence>
<dbReference type="GO" id="GO:0016706">
    <property type="term" value="F:2-oxoglutarate-dependent dioxygenase activity"/>
    <property type="evidence" value="ECO:0007669"/>
    <property type="project" value="UniProtKB-ARBA"/>
</dbReference>
<dbReference type="InterPro" id="IPR036736">
    <property type="entry name" value="ACP-like_sf"/>
</dbReference>
<evidence type="ECO:0000256" key="3">
    <source>
        <dbReference type="ARBA" id="ARBA00022450"/>
    </source>
</evidence>
<dbReference type="InterPro" id="IPR003819">
    <property type="entry name" value="TauD/TfdA-like"/>
</dbReference>
<comment type="cofactor">
    <cofactor evidence="1">
        <name>pantetheine 4'-phosphate</name>
        <dbReference type="ChEBI" id="CHEBI:47942"/>
    </cofactor>
</comment>
<comment type="similarity">
    <text evidence="2">Belongs to the ATP-dependent AMP-binding enzyme family.</text>
</comment>
<dbReference type="GO" id="GO:0031177">
    <property type="term" value="F:phosphopantetheine binding"/>
    <property type="evidence" value="ECO:0007669"/>
    <property type="project" value="TreeGrafter"/>
</dbReference>
<dbReference type="PROSITE" id="PS50075">
    <property type="entry name" value="CARRIER"/>
    <property type="match status" value="1"/>
</dbReference>
<evidence type="ECO:0000259" key="6">
    <source>
        <dbReference type="PROSITE" id="PS50075"/>
    </source>
</evidence>
<dbReference type="Pfam" id="PF00668">
    <property type="entry name" value="Condensation"/>
    <property type="match status" value="1"/>
</dbReference>
<dbReference type="RefSeq" id="WP_175361023.1">
    <property type="nucleotide sequence ID" value="NZ_JABFMS010000110.1"/>
</dbReference>
<dbReference type="InterPro" id="IPR001242">
    <property type="entry name" value="Condensation_dom"/>
</dbReference>
<dbReference type="SUPFAM" id="SSF51197">
    <property type="entry name" value="Clavaminate synthase-like"/>
    <property type="match status" value="1"/>
</dbReference>
<dbReference type="InterPro" id="IPR042098">
    <property type="entry name" value="TauD-like_sf"/>
</dbReference>
<dbReference type="Proteomes" id="UP000562723">
    <property type="component" value="Unassembled WGS sequence"/>
</dbReference>
<organism evidence="7 8">
    <name type="scientific">Pseudomonas brassicacearum</name>
    <dbReference type="NCBI Taxonomy" id="930166"/>
    <lineage>
        <taxon>Bacteria</taxon>
        <taxon>Pseudomonadati</taxon>
        <taxon>Pseudomonadota</taxon>
        <taxon>Gammaproteobacteria</taxon>
        <taxon>Pseudomonadales</taxon>
        <taxon>Pseudomonadaceae</taxon>
        <taxon>Pseudomonas</taxon>
    </lineage>
</organism>
<dbReference type="CDD" id="cd19531">
    <property type="entry name" value="LCL_NRPS-like"/>
    <property type="match status" value="1"/>
</dbReference>
<dbReference type="Gene3D" id="3.30.559.30">
    <property type="entry name" value="Nonribosomal peptide synthetase, condensation domain"/>
    <property type="match status" value="1"/>
</dbReference>
<feature type="domain" description="Carrier" evidence="6">
    <location>
        <begin position="171"/>
        <end position="246"/>
    </location>
</feature>
<evidence type="ECO:0000256" key="2">
    <source>
        <dbReference type="ARBA" id="ARBA00006432"/>
    </source>
</evidence>
<dbReference type="Gene3D" id="1.10.1200.10">
    <property type="entry name" value="ACP-like"/>
    <property type="match status" value="1"/>
</dbReference>
<dbReference type="InterPro" id="IPR023213">
    <property type="entry name" value="CAT-like_dom_sf"/>
</dbReference>
<evidence type="ECO:0000256" key="1">
    <source>
        <dbReference type="ARBA" id="ARBA00001957"/>
    </source>
</evidence>
<feature type="non-terminal residue" evidence="7">
    <location>
        <position position="1"/>
    </location>
</feature>
<proteinExistence type="inferred from homology"/>
<dbReference type="Gene3D" id="3.60.130.10">
    <property type="entry name" value="Clavaminate synthase-like"/>
    <property type="match status" value="1"/>
</dbReference>
<keyword evidence="5" id="KW-0560">Oxidoreductase</keyword>
<keyword evidence="4" id="KW-0597">Phosphoprotein</keyword>
<gene>
    <name evidence="7" type="ORF">HNO85_27370</name>
</gene>
<dbReference type="InterPro" id="IPR045851">
    <property type="entry name" value="AMP-bd_C_sf"/>
</dbReference>
<comment type="caution">
    <text evidence="7">The sequence shown here is derived from an EMBL/GenBank/DDBJ whole genome shotgun (WGS) entry which is preliminary data.</text>
</comment>
<dbReference type="PANTHER" id="PTHR45527">
    <property type="entry name" value="NONRIBOSOMAL PEPTIDE SYNTHETASE"/>
    <property type="match status" value="1"/>
</dbReference>
<dbReference type="GO" id="GO:0005829">
    <property type="term" value="C:cytosol"/>
    <property type="evidence" value="ECO:0007669"/>
    <property type="project" value="TreeGrafter"/>
</dbReference>
<reference evidence="7 8" key="1">
    <citation type="journal article" date="2020" name="Front. Plant Sci.">
        <title>Isolation of Rhizosphere Bacteria That Improve Quality and Water Stress Tolerance in Greenhouse Ornamentals.</title>
        <authorList>
            <person name="Nordstedt N.P."/>
            <person name="Jones M.L."/>
        </authorList>
    </citation>
    <scope>NUCLEOTIDE SEQUENCE [LARGE SCALE GENOMIC DNA]</scope>
    <source>
        <strain evidence="7 8">C2F7</strain>
    </source>
</reference>
<dbReference type="Pfam" id="PF02668">
    <property type="entry name" value="TauD"/>
    <property type="match status" value="1"/>
</dbReference>
<dbReference type="PANTHER" id="PTHR45527:SF1">
    <property type="entry name" value="FATTY ACID SYNTHASE"/>
    <property type="match status" value="1"/>
</dbReference>
<evidence type="ECO:0000256" key="5">
    <source>
        <dbReference type="ARBA" id="ARBA00023002"/>
    </source>
</evidence>
<name>A0AAJ3G2Y7_9PSED</name>
<dbReference type="AlphaFoldDB" id="A0AAJ3G2Y7"/>
<dbReference type="Gene3D" id="3.30.559.10">
    <property type="entry name" value="Chloramphenicol acetyltransferase-like domain"/>
    <property type="match status" value="1"/>
</dbReference>
<accession>A0AAJ3G2Y7</accession>
<protein>
    <submittedName>
        <fullName evidence="7">AMP-binding protein</fullName>
    </submittedName>
</protein>
<dbReference type="Gene3D" id="3.30.300.30">
    <property type="match status" value="1"/>
</dbReference>
<dbReference type="GO" id="GO:0044550">
    <property type="term" value="P:secondary metabolite biosynthetic process"/>
    <property type="evidence" value="ECO:0007669"/>
    <property type="project" value="TreeGrafter"/>
</dbReference>
<dbReference type="Gene3D" id="2.30.38.10">
    <property type="entry name" value="Luciferase, Domain 3"/>
    <property type="match status" value="1"/>
</dbReference>
<dbReference type="SUPFAM" id="SSF52777">
    <property type="entry name" value="CoA-dependent acyltransferases"/>
    <property type="match status" value="2"/>
</dbReference>
<keyword evidence="3" id="KW-0596">Phosphopantetheine</keyword>
<dbReference type="InterPro" id="IPR025110">
    <property type="entry name" value="AMP-bd_C"/>
</dbReference>